<comment type="similarity">
    <text evidence="1 15">Belongs to the helicase family. RecG subfamily.</text>
</comment>
<reference evidence="18" key="2">
    <citation type="journal article" date="2021" name="PeerJ">
        <title>Extensive microbial diversity within the chicken gut microbiome revealed by metagenomics and culture.</title>
        <authorList>
            <person name="Gilroy R."/>
            <person name="Ravi A."/>
            <person name="Getino M."/>
            <person name="Pursley I."/>
            <person name="Horton D.L."/>
            <person name="Alikhan N.F."/>
            <person name="Baker D."/>
            <person name="Gharbi K."/>
            <person name="Hall N."/>
            <person name="Watson M."/>
            <person name="Adriaenssens E.M."/>
            <person name="Foster-Nyarko E."/>
            <person name="Jarju S."/>
            <person name="Secka A."/>
            <person name="Antonio M."/>
            <person name="Oren A."/>
            <person name="Chaudhuri R.R."/>
            <person name="La Ragione R."/>
            <person name="Hildebrand F."/>
            <person name="Pallen M.J."/>
        </authorList>
    </citation>
    <scope>NUCLEOTIDE SEQUENCE</scope>
    <source>
        <strain evidence="18">ChiBcec15-4380</strain>
    </source>
</reference>
<dbReference type="SUPFAM" id="SSF50249">
    <property type="entry name" value="Nucleic acid-binding proteins"/>
    <property type="match status" value="1"/>
</dbReference>
<organism evidence="18 19">
    <name type="scientific">Candidatus Avoscillospira avicola</name>
    <dbReference type="NCBI Taxonomy" id="2840706"/>
    <lineage>
        <taxon>Bacteria</taxon>
        <taxon>Bacillati</taxon>
        <taxon>Bacillota</taxon>
        <taxon>Clostridia</taxon>
        <taxon>Eubacteriales</taxon>
        <taxon>Oscillospiraceae</taxon>
        <taxon>Oscillospiraceae incertae sedis</taxon>
        <taxon>Candidatus Avoscillospira</taxon>
    </lineage>
</organism>
<dbReference type="GO" id="GO:0016787">
    <property type="term" value="F:hydrolase activity"/>
    <property type="evidence" value="ECO:0007669"/>
    <property type="project" value="UniProtKB-KW"/>
</dbReference>
<dbReference type="CDD" id="cd17992">
    <property type="entry name" value="DEXHc_RecG"/>
    <property type="match status" value="1"/>
</dbReference>
<gene>
    <name evidence="18" type="primary">recG</name>
    <name evidence="18" type="ORF">IAA53_02605</name>
</gene>
<reference evidence="18" key="1">
    <citation type="submission" date="2020-10" db="EMBL/GenBank/DDBJ databases">
        <authorList>
            <person name="Gilroy R."/>
        </authorList>
    </citation>
    <scope>NUCLEOTIDE SEQUENCE</scope>
    <source>
        <strain evidence="18">ChiBcec15-4380</strain>
    </source>
</reference>
<dbReference type="GO" id="GO:0006310">
    <property type="term" value="P:DNA recombination"/>
    <property type="evidence" value="ECO:0007669"/>
    <property type="project" value="UniProtKB-UniRule"/>
</dbReference>
<dbReference type="PANTHER" id="PTHR47964">
    <property type="entry name" value="ATP-DEPENDENT DNA HELICASE HOMOLOG RECG, CHLOROPLASTIC"/>
    <property type="match status" value="1"/>
</dbReference>
<keyword evidence="5 15" id="KW-0378">Hydrolase</keyword>
<dbReference type="PROSITE" id="PS51192">
    <property type="entry name" value="HELICASE_ATP_BIND_1"/>
    <property type="match status" value="1"/>
</dbReference>
<dbReference type="Gene3D" id="2.40.50.140">
    <property type="entry name" value="Nucleic acid-binding proteins"/>
    <property type="match status" value="1"/>
</dbReference>
<evidence type="ECO:0000256" key="13">
    <source>
        <dbReference type="ARBA" id="ARBA00034808"/>
    </source>
</evidence>
<keyword evidence="11" id="KW-0413">Isomerase</keyword>
<evidence type="ECO:0000259" key="17">
    <source>
        <dbReference type="PROSITE" id="PS51194"/>
    </source>
</evidence>
<dbReference type="InterPro" id="IPR001650">
    <property type="entry name" value="Helicase_C-like"/>
</dbReference>
<dbReference type="InterPro" id="IPR011545">
    <property type="entry name" value="DEAD/DEAH_box_helicase_dom"/>
</dbReference>
<feature type="domain" description="Helicase ATP-binding" evidence="16">
    <location>
        <begin position="271"/>
        <end position="432"/>
    </location>
</feature>
<sequence length="682" mass="74410">MELFSPVTVLPGVGRARAELLKNLGLETLYDLLTYFPRAYEDRTRLVSIASLEADQPACFRAMVIRGPKTAHIRKGLDLTKLTVADETGQLNLTFFNQSYVADNLEYGREYCFYGAIRGDFTGYGMQNPLFEPVERQGTVTRGIVPVYPLTAGLSGKLLGGNIRRALEACLPALPEVLPQKVLSRWGLCPVQEAYAVIHDPPDFDTLDRARRRIVFEEFFLFTAGLMRLRASRRARAAAPWKQLDLTPFLQVLPYAPTGAQRRAMEEIAADLGRGEAMNRLLQGDVGSGKTLVAAAAAYLAVQNGFQAAIMAPTEILAEQHVRSLTALLEPLGITPALLTGSLPAAEKRRVKEGLADGSIPLAVGTHALLTGDVAFARLGLVAADEQHRFGVAQRTALQEKGENPHLLVMSATPIPRTLALMIYGDLDVSVLDELPPGRQQVDTFLVGEAMRQRVNAFIRKEAAAGHQIYVVCPAVEEQELSSLKSAETWAEALGKTVFPDLRVGLIHGRLKAAEKEQVMADFSANRLDVLVATTVIEVGVDVPNATLMVIEDADRFGLSQLHQLRGRVGRGGEKSYCILFTSSKNAETLQRLKTFCRTNDGFQIAEADLQQRGPGDFFGSRQHGLPQFKTAGLSLDLSLLKEAQQAAEEAMQDPDLPRDPCFPALTLRVDALFRAAGGGLN</sequence>
<evidence type="ECO:0000256" key="2">
    <source>
        <dbReference type="ARBA" id="ARBA00017846"/>
    </source>
</evidence>
<evidence type="ECO:0000256" key="4">
    <source>
        <dbReference type="ARBA" id="ARBA00022763"/>
    </source>
</evidence>
<evidence type="ECO:0000313" key="19">
    <source>
        <dbReference type="Proteomes" id="UP000824239"/>
    </source>
</evidence>
<dbReference type="Gene3D" id="3.40.50.300">
    <property type="entry name" value="P-loop containing nucleotide triphosphate hydrolases"/>
    <property type="match status" value="2"/>
</dbReference>
<dbReference type="CDD" id="cd04488">
    <property type="entry name" value="RecG_wedge_OBF"/>
    <property type="match status" value="1"/>
</dbReference>
<dbReference type="NCBIfam" id="TIGR00643">
    <property type="entry name" value="recG"/>
    <property type="match status" value="1"/>
</dbReference>
<comment type="catalytic activity">
    <reaction evidence="12 15">
        <text>Couples ATP hydrolysis with the unwinding of duplex DNA by translocating in the 3'-5' direction.</text>
        <dbReference type="EC" id="5.6.2.4"/>
    </reaction>
</comment>
<dbReference type="PROSITE" id="PS51194">
    <property type="entry name" value="HELICASE_CTER"/>
    <property type="match status" value="1"/>
</dbReference>
<dbReference type="Pfam" id="PF00271">
    <property type="entry name" value="Helicase_C"/>
    <property type="match status" value="1"/>
</dbReference>
<keyword evidence="3 15" id="KW-0547">Nucleotide-binding</keyword>
<dbReference type="InterPro" id="IPR027417">
    <property type="entry name" value="P-loop_NTPase"/>
</dbReference>
<keyword evidence="8" id="KW-0238">DNA-binding</keyword>
<dbReference type="InterPro" id="IPR012340">
    <property type="entry name" value="NA-bd_OB-fold"/>
</dbReference>
<name>A0A9D1DGG6_9FIRM</name>
<keyword evidence="6 15" id="KW-0347">Helicase</keyword>
<dbReference type="SUPFAM" id="SSF52540">
    <property type="entry name" value="P-loop containing nucleoside triphosphate hydrolases"/>
    <property type="match status" value="1"/>
</dbReference>
<evidence type="ECO:0000256" key="11">
    <source>
        <dbReference type="ARBA" id="ARBA00023235"/>
    </source>
</evidence>
<evidence type="ECO:0000256" key="12">
    <source>
        <dbReference type="ARBA" id="ARBA00034617"/>
    </source>
</evidence>
<dbReference type="Proteomes" id="UP000824239">
    <property type="component" value="Unassembled WGS sequence"/>
</dbReference>
<dbReference type="GO" id="GO:0006281">
    <property type="term" value="P:DNA repair"/>
    <property type="evidence" value="ECO:0007669"/>
    <property type="project" value="UniProtKB-UniRule"/>
</dbReference>
<dbReference type="Pfam" id="PF17191">
    <property type="entry name" value="RecG_wedge"/>
    <property type="match status" value="1"/>
</dbReference>
<evidence type="ECO:0000256" key="9">
    <source>
        <dbReference type="ARBA" id="ARBA00023172"/>
    </source>
</evidence>
<evidence type="ECO:0000313" key="18">
    <source>
        <dbReference type="EMBL" id="HIR50171.1"/>
    </source>
</evidence>
<dbReference type="AlphaFoldDB" id="A0A9D1DGG6"/>
<evidence type="ECO:0000256" key="7">
    <source>
        <dbReference type="ARBA" id="ARBA00022840"/>
    </source>
</evidence>
<dbReference type="InterPro" id="IPR045562">
    <property type="entry name" value="RecG_dom3_C"/>
</dbReference>
<evidence type="ECO:0000256" key="10">
    <source>
        <dbReference type="ARBA" id="ARBA00023204"/>
    </source>
</evidence>
<dbReference type="GO" id="GO:0003677">
    <property type="term" value="F:DNA binding"/>
    <property type="evidence" value="ECO:0007669"/>
    <property type="project" value="UniProtKB-KW"/>
</dbReference>
<dbReference type="GO" id="GO:0005524">
    <property type="term" value="F:ATP binding"/>
    <property type="evidence" value="ECO:0007669"/>
    <property type="project" value="UniProtKB-KW"/>
</dbReference>
<accession>A0A9D1DGG6</accession>
<keyword evidence="10 15" id="KW-0234">DNA repair</keyword>
<dbReference type="SMART" id="SM00490">
    <property type="entry name" value="HELICc"/>
    <property type="match status" value="1"/>
</dbReference>
<evidence type="ECO:0000256" key="3">
    <source>
        <dbReference type="ARBA" id="ARBA00022741"/>
    </source>
</evidence>
<dbReference type="InterPro" id="IPR004609">
    <property type="entry name" value="ATP-dep_DNA_helicase_RecG"/>
</dbReference>
<evidence type="ECO:0000256" key="8">
    <source>
        <dbReference type="ARBA" id="ARBA00023125"/>
    </source>
</evidence>
<dbReference type="Pfam" id="PF00270">
    <property type="entry name" value="DEAD"/>
    <property type="match status" value="1"/>
</dbReference>
<dbReference type="NCBIfam" id="NF008168">
    <property type="entry name" value="PRK10917.2-2"/>
    <property type="match status" value="1"/>
</dbReference>
<dbReference type="InterPro" id="IPR047112">
    <property type="entry name" value="RecG/Mfd"/>
</dbReference>
<comment type="function">
    <text evidence="15">Plays a critical role in recombination and DNA repair. Helps process Holliday junction intermediates to mature products by catalyzing branch migration. Has replication fork regression activity, unwinds stalled or blocked replication forks to make a HJ that can be resolved. Has a DNA unwinding activity characteristic of a DNA helicase with 3'-5' polarity.</text>
</comment>
<feature type="domain" description="Helicase C-terminal" evidence="17">
    <location>
        <begin position="450"/>
        <end position="611"/>
    </location>
</feature>
<dbReference type="EC" id="5.6.2.4" evidence="13 15"/>
<protein>
    <recommendedName>
        <fullName evidence="2 15">ATP-dependent DNA helicase RecG</fullName>
        <ecNumber evidence="13 15">5.6.2.4</ecNumber>
    </recommendedName>
</protein>
<evidence type="ECO:0000256" key="15">
    <source>
        <dbReference type="RuleBase" id="RU363016"/>
    </source>
</evidence>
<dbReference type="GO" id="GO:0043138">
    <property type="term" value="F:3'-5' DNA helicase activity"/>
    <property type="evidence" value="ECO:0007669"/>
    <property type="project" value="UniProtKB-EC"/>
</dbReference>
<dbReference type="Pfam" id="PF19833">
    <property type="entry name" value="RecG_dom3_C"/>
    <property type="match status" value="1"/>
</dbReference>
<dbReference type="EMBL" id="DVHE01000017">
    <property type="protein sequence ID" value="HIR50171.1"/>
    <property type="molecule type" value="Genomic_DNA"/>
</dbReference>
<keyword evidence="7 15" id="KW-0067">ATP-binding</keyword>
<evidence type="ECO:0000256" key="5">
    <source>
        <dbReference type="ARBA" id="ARBA00022801"/>
    </source>
</evidence>
<evidence type="ECO:0000256" key="6">
    <source>
        <dbReference type="ARBA" id="ARBA00022806"/>
    </source>
</evidence>
<evidence type="ECO:0000259" key="16">
    <source>
        <dbReference type="PROSITE" id="PS51192"/>
    </source>
</evidence>
<dbReference type="PANTHER" id="PTHR47964:SF1">
    <property type="entry name" value="ATP-DEPENDENT DNA HELICASE HOMOLOG RECG, CHLOROPLASTIC"/>
    <property type="match status" value="1"/>
</dbReference>
<keyword evidence="4 15" id="KW-0227">DNA damage</keyword>
<dbReference type="InterPro" id="IPR014001">
    <property type="entry name" value="Helicase_ATP-bd"/>
</dbReference>
<comment type="caution">
    <text evidence="18">The sequence shown here is derived from an EMBL/GenBank/DDBJ whole genome shotgun (WGS) entry which is preliminary data.</text>
</comment>
<dbReference type="InterPro" id="IPR033454">
    <property type="entry name" value="RecG_wedge"/>
</dbReference>
<dbReference type="NCBIfam" id="NF008165">
    <property type="entry name" value="PRK10917.1-3"/>
    <property type="match status" value="1"/>
</dbReference>
<evidence type="ECO:0000256" key="1">
    <source>
        <dbReference type="ARBA" id="ARBA00007504"/>
    </source>
</evidence>
<evidence type="ECO:0000256" key="14">
    <source>
        <dbReference type="ARBA" id="ARBA00048988"/>
    </source>
</evidence>
<dbReference type="SMART" id="SM00487">
    <property type="entry name" value="DEXDc"/>
    <property type="match status" value="1"/>
</dbReference>
<keyword evidence="9 15" id="KW-0233">DNA recombination</keyword>
<comment type="catalytic activity">
    <reaction evidence="14 15">
        <text>ATP + H2O = ADP + phosphate + H(+)</text>
        <dbReference type="Rhea" id="RHEA:13065"/>
        <dbReference type="ChEBI" id="CHEBI:15377"/>
        <dbReference type="ChEBI" id="CHEBI:15378"/>
        <dbReference type="ChEBI" id="CHEBI:30616"/>
        <dbReference type="ChEBI" id="CHEBI:43474"/>
        <dbReference type="ChEBI" id="CHEBI:456216"/>
        <dbReference type="EC" id="5.6.2.4"/>
    </reaction>
</comment>
<proteinExistence type="inferred from homology"/>